<sequence>MNTTQQLLIEQRVTNEAKSPLVAYLLLLLLWGFGVHRMYLGRWASGLIMLLMWGIGWLTAPILIGWPLIALVSVWVVIDIFLIPGMIRDDNAVTRQRLMAEMAR</sequence>
<protein>
    <submittedName>
        <fullName evidence="7">NINE protein</fullName>
    </submittedName>
</protein>
<evidence type="ECO:0000256" key="5">
    <source>
        <dbReference type="SAM" id="Phobius"/>
    </source>
</evidence>
<evidence type="ECO:0000313" key="8">
    <source>
        <dbReference type="Proteomes" id="UP001219349"/>
    </source>
</evidence>
<dbReference type="InterPro" id="IPR007829">
    <property type="entry name" value="TM2"/>
</dbReference>
<keyword evidence="4 5" id="KW-0472">Membrane</keyword>
<dbReference type="Pfam" id="PF05154">
    <property type="entry name" value="TM2"/>
    <property type="match status" value="1"/>
</dbReference>
<name>A0ABY7SMF6_9RHOB</name>
<feature type="transmembrane region" description="Helical" evidence="5">
    <location>
        <begin position="21"/>
        <end position="39"/>
    </location>
</feature>
<organism evidence="7 8">
    <name type="scientific">Paracoccus fistulariae</name>
    <dbReference type="NCBI Taxonomy" id="658446"/>
    <lineage>
        <taxon>Bacteria</taxon>
        <taxon>Pseudomonadati</taxon>
        <taxon>Pseudomonadota</taxon>
        <taxon>Alphaproteobacteria</taxon>
        <taxon>Rhodobacterales</taxon>
        <taxon>Paracoccaceae</taxon>
        <taxon>Paracoccus</taxon>
    </lineage>
</organism>
<keyword evidence="8" id="KW-1185">Reference proteome</keyword>
<evidence type="ECO:0000256" key="3">
    <source>
        <dbReference type="ARBA" id="ARBA00022989"/>
    </source>
</evidence>
<dbReference type="EMBL" id="CP067136">
    <property type="protein sequence ID" value="WCR08180.1"/>
    <property type="molecule type" value="Genomic_DNA"/>
</dbReference>
<keyword evidence="3 5" id="KW-1133">Transmembrane helix</keyword>
<reference evidence="7 8" key="1">
    <citation type="submission" date="2021-01" db="EMBL/GenBank/DDBJ databases">
        <title>Biogeographic distribution of Paracoccus.</title>
        <authorList>
            <person name="Hollensteiner J."/>
            <person name="Leineberger J."/>
            <person name="Brinkhoff T."/>
            <person name="Daniel R."/>
        </authorList>
    </citation>
    <scope>NUCLEOTIDE SEQUENCE [LARGE SCALE GENOMIC DNA]</scope>
    <source>
        <strain evidence="7 8">KCTC 22803</strain>
    </source>
</reference>
<evidence type="ECO:0000256" key="1">
    <source>
        <dbReference type="ARBA" id="ARBA00004141"/>
    </source>
</evidence>
<evidence type="ECO:0000256" key="2">
    <source>
        <dbReference type="ARBA" id="ARBA00022692"/>
    </source>
</evidence>
<feature type="transmembrane region" description="Helical" evidence="5">
    <location>
        <begin position="51"/>
        <end position="78"/>
    </location>
</feature>
<proteinExistence type="predicted"/>
<comment type="subcellular location">
    <subcellularLocation>
        <location evidence="1">Membrane</location>
        <topology evidence="1">Multi-pass membrane protein</topology>
    </subcellularLocation>
</comment>
<evidence type="ECO:0000256" key="4">
    <source>
        <dbReference type="ARBA" id="ARBA00023136"/>
    </source>
</evidence>
<feature type="domain" description="TM2" evidence="6">
    <location>
        <begin position="17"/>
        <end position="58"/>
    </location>
</feature>
<dbReference type="Proteomes" id="UP001219349">
    <property type="component" value="Chromosome"/>
</dbReference>
<keyword evidence="2 5" id="KW-0812">Transmembrane</keyword>
<accession>A0ABY7SMF6</accession>
<gene>
    <name evidence="7" type="ORF">JHX87_05025</name>
</gene>
<dbReference type="RefSeq" id="WP_271882857.1">
    <property type="nucleotide sequence ID" value="NZ_CP067136.1"/>
</dbReference>
<evidence type="ECO:0000313" key="7">
    <source>
        <dbReference type="EMBL" id="WCR08180.1"/>
    </source>
</evidence>
<evidence type="ECO:0000259" key="6">
    <source>
        <dbReference type="Pfam" id="PF05154"/>
    </source>
</evidence>